<sequence>MERVEGLMRDLQLSEAEQKGLKIVWKEGGQKEDASCKALGKVLSEKPVFAEGLENSLGRVWCPLKGINCKGMGDNIFLFTFLQSSGKKKALEEGPWMVNNNDLIVMTEFDPTKTQEEHVFDNIPIWIRAMKLPLGMMDRFTGELIGNQVGEFMGVDVGDDDMAVGKYLRIQVRLNLKSTLMRGTMLTVGKDEKQIWCPFEYEYLPEFCFTCGIIGHEARECSIKLHKGEKQQFGRWLRAYIPKRTSTSEKARWDGGRRYGSNKGYGFGGGERRSGISDSLSWRKDQDGHHLWNNRAQQSDAAPETGEADPLKKQTTLTEEGPQKQPHFLALEGEKVDGLSDVVDGKVQSTKNACSGFDKGAGLGGKEGGVEQVTPLHEDSISHLQHVLELYEDCSGQTLNVEKTSIMFSKNTKERDKRRMMNQMGVSRESWNERYLGLPVYVGQSKMKTFAYLKDRIWQRIQGWKEKLLSRAGKEILIKACAQAIPTFAMSVFDLTKGYKDLHTFNLAMLAKQGWRMLNDPSSLCARVLKAKYFPDTDILHAEEKAGMSYTWRSILKGIDLLRQGIIKRVGDGTTIKIWSDPWVPRKWSRTPITPRGNALVEHVSDLIDPVEGGWDEQLVESIFWKQDAALILTIPLKEDMEDTWAWFGDPRGRFSVRIAYKLCRDINHAWSGETGTSNNQNSFKWQAIWQAPCPLNVQQLLWRIAHNSLPVKRNLAYRGMEVDTICPVCKRFDEDGAHLFLKCKPIKKIWQELKLEDLRIKWSEFSDPKDFIEAVLQCESSRKTMCIALVWNWWTTRNKVNAESKTVQPEQVTIQIRKSSNEYLEFFTKQIPEKVVVLQQWKAPPLDIQKINIDGSFTTESRSGGWGFIIRDSDGDTVCSGAGRVLHAQDALQTEAEACIQAMNVAQQCGMTNVIIETDA</sequence>
<keyword evidence="2" id="KW-1185">Reference proteome</keyword>
<evidence type="ECO:0000313" key="1">
    <source>
        <dbReference type="EnsemblPlants" id="AVESA.00010b.r2.4DG0746720.1.CDS"/>
    </source>
</evidence>
<reference evidence="1" key="1">
    <citation type="submission" date="2021-05" db="EMBL/GenBank/DDBJ databases">
        <authorList>
            <person name="Scholz U."/>
            <person name="Mascher M."/>
            <person name="Fiebig A."/>
        </authorList>
    </citation>
    <scope>NUCLEOTIDE SEQUENCE [LARGE SCALE GENOMIC DNA]</scope>
</reference>
<name>A0ACD5X3E3_AVESA</name>
<protein>
    <submittedName>
        <fullName evidence="1">Uncharacterized protein</fullName>
    </submittedName>
</protein>
<proteinExistence type="predicted"/>
<organism evidence="1 2">
    <name type="scientific">Avena sativa</name>
    <name type="common">Oat</name>
    <dbReference type="NCBI Taxonomy" id="4498"/>
    <lineage>
        <taxon>Eukaryota</taxon>
        <taxon>Viridiplantae</taxon>
        <taxon>Streptophyta</taxon>
        <taxon>Embryophyta</taxon>
        <taxon>Tracheophyta</taxon>
        <taxon>Spermatophyta</taxon>
        <taxon>Magnoliopsida</taxon>
        <taxon>Liliopsida</taxon>
        <taxon>Poales</taxon>
        <taxon>Poaceae</taxon>
        <taxon>BOP clade</taxon>
        <taxon>Pooideae</taxon>
        <taxon>Poodae</taxon>
        <taxon>Poeae</taxon>
        <taxon>Poeae Chloroplast Group 1 (Aveneae type)</taxon>
        <taxon>Aveninae</taxon>
        <taxon>Avena</taxon>
    </lineage>
</organism>
<accession>A0ACD5X3E3</accession>
<dbReference type="Proteomes" id="UP001732700">
    <property type="component" value="Chromosome 4D"/>
</dbReference>
<dbReference type="EnsemblPlants" id="AVESA.00010b.r2.4DG0746720.1">
    <property type="protein sequence ID" value="AVESA.00010b.r2.4DG0746720.1.CDS"/>
    <property type="gene ID" value="AVESA.00010b.r2.4DG0746720"/>
</dbReference>
<evidence type="ECO:0000313" key="2">
    <source>
        <dbReference type="Proteomes" id="UP001732700"/>
    </source>
</evidence>
<reference evidence="1" key="2">
    <citation type="submission" date="2025-09" db="UniProtKB">
        <authorList>
            <consortium name="EnsemblPlants"/>
        </authorList>
    </citation>
    <scope>IDENTIFICATION</scope>
</reference>